<feature type="region of interest" description="Disordered" evidence="1">
    <location>
        <begin position="1"/>
        <end position="20"/>
    </location>
</feature>
<accession>A0A498NLH0</accession>
<gene>
    <name evidence="2" type="ORF">ROHU_016034</name>
</gene>
<feature type="region of interest" description="Disordered" evidence="1">
    <location>
        <begin position="30"/>
        <end position="54"/>
    </location>
</feature>
<evidence type="ECO:0000313" key="3">
    <source>
        <dbReference type="Proteomes" id="UP000290572"/>
    </source>
</evidence>
<dbReference type="AlphaFoldDB" id="A0A498NLH0"/>
<organism evidence="2 3">
    <name type="scientific">Labeo rohita</name>
    <name type="common">Indian major carp</name>
    <name type="synonym">Cyprinus rohita</name>
    <dbReference type="NCBI Taxonomy" id="84645"/>
    <lineage>
        <taxon>Eukaryota</taxon>
        <taxon>Metazoa</taxon>
        <taxon>Chordata</taxon>
        <taxon>Craniata</taxon>
        <taxon>Vertebrata</taxon>
        <taxon>Euteleostomi</taxon>
        <taxon>Actinopterygii</taxon>
        <taxon>Neopterygii</taxon>
        <taxon>Teleostei</taxon>
        <taxon>Ostariophysi</taxon>
        <taxon>Cypriniformes</taxon>
        <taxon>Cyprinidae</taxon>
        <taxon>Labeoninae</taxon>
        <taxon>Labeonini</taxon>
        <taxon>Labeo</taxon>
    </lineage>
</organism>
<comment type="caution">
    <text evidence="2">The sequence shown here is derived from an EMBL/GenBank/DDBJ whole genome shotgun (WGS) entry which is preliminary data.</text>
</comment>
<feature type="compositionally biased region" description="Low complexity" evidence="1">
    <location>
        <begin position="38"/>
        <end position="54"/>
    </location>
</feature>
<protein>
    <submittedName>
        <fullName evidence="2">Uncharacterized protein</fullName>
    </submittedName>
</protein>
<proteinExistence type="predicted"/>
<feature type="region of interest" description="Disordered" evidence="1">
    <location>
        <begin position="68"/>
        <end position="98"/>
    </location>
</feature>
<reference evidence="2 3" key="1">
    <citation type="submission" date="2018-03" db="EMBL/GenBank/DDBJ databases">
        <title>Draft genome sequence of Rohu Carp (Labeo rohita).</title>
        <authorList>
            <person name="Das P."/>
            <person name="Kushwaha B."/>
            <person name="Joshi C.G."/>
            <person name="Kumar D."/>
            <person name="Nagpure N.S."/>
            <person name="Sahoo L."/>
            <person name="Das S.P."/>
            <person name="Bit A."/>
            <person name="Patnaik S."/>
            <person name="Meher P.K."/>
            <person name="Jayasankar P."/>
            <person name="Koringa P.G."/>
            <person name="Patel N.V."/>
            <person name="Hinsu A.T."/>
            <person name="Kumar R."/>
            <person name="Pandey M."/>
            <person name="Agarwal S."/>
            <person name="Srivastava S."/>
            <person name="Singh M."/>
            <person name="Iquebal M.A."/>
            <person name="Jaiswal S."/>
            <person name="Angadi U.B."/>
            <person name="Kumar N."/>
            <person name="Raza M."/>
            <person name="Shah T.M."/>
            <person name="Rai A."/>
            <person name="Jena J.K."/>
        </authorList>
    </citation>
    <scope>NUCLEOTIDE SEQUENCE [LARGE SCALE GENOMIC DNA]</scope>
    <source>
        <strain evidence="2">DASCIFA01</strain>
        <tissue evidence="2">Testis</tissue>
    </source>
</reference>
<keyword evidence="3" id="KW-1185">Reference proteome</keyword>
<sequence>MDGNSSSGLRAAGSESPVPCISLRTAADSSLLANGADSSTPSRTATTPPRPRSTAASLLSHLFYHHSSTTASGSHSRLFLHAARPPQHRKPTQQQGLL</sequence>
<dbReference type="EMBL" id="QBIY01011338">
    <property type="protein sequence ID" value="RXN32792.1"/>
    <property type="molecule type" value="Genomic_DNA"/>
</dbReference>
<evidence type="ECO:0000313" key="2">
    <source>
        <dbReference type="EMBL" id="RXN32792.1"/>
    </source>
</evidence>
<dbReference type="Proteomes" id="UP000290572">
    <property type="component" value="Unassembled WGS sequence"/>
</dbReference>
<name>A0A498NLH0_LABRO</name>
<evidence type="ECO:0000256" key="1">
    <source>
        <dbReference type="SAM" id="MobiDB-lite"/>
    </source>
</evidence>